<dbReference type="Proteomes" id="UP001448858">
    <property type="component" value="Chromosome"/>
</dbReference>
<evidence type="ECO:0000256" key="2">
    <source>
        <dbReference type="ARBA" id="ARBA00022448"/>
    </source>
</evidence>
<evidence type="ECO:0000256" key="4">
    <source>
        <dbReference type="ARBA" id="ARBA00022692"/>
    </source>
</evidence>
<dbReference type="InterPro" id="IPR011701">
    <property type="entry name" value="MFS"/>
</dbReference>
<keyword evidence="4 7" id="KW-0812">Transmembrane</keyword>
<feature type="transmembrane region" description="Helical" evidence="7">
    <location>
        <begin position="386"/>
        <end position="406"/>
    </location>
</feature>
<feature type="transmembrane region" description="Helical" evidence="7">
    <location>
        <begin position="232"/>
        <end position="250"/>
    </location>
</feature>
<dbReference type="RefSeq" id="WP_342023969.1">
    <property type="nucleotide sequence ID" value="NZ_CP151657.1"/>
</dbReference>
<evidence type="ECO:0000313" key="9">
    <source>
        <dbReference type="EMBL" id="WZP16353.1"/>
    </source>
</evidence>
<evidence type="ECO:0000259" key="8">
    <source>
        <dbReference type="PROSITE" id="PS50850"/>
    </source>
</evidence>
<feature type="transmembrane region" description="Helical" evidence="7">
    <location>
        <begin position="182"/>
        <end position="199"/>
    </location>
</feature>
<dbReference type="InterPro" id="IPR036259">
    <property type="entry name" value="MFS_trans_sf"/>
</dbReference>
<feature type="transmembrane region" description="Helical" evidence="7">
    <location>
        <begin position="256"/>
        <end position="280"/>
    </location>
</feature>
<gene>
    <name evidence="9" type="ORF">AAE021_01800</name>
</gene>
<dbReference type="PANTHER" id="PTHR23517:SF13">
    <property type="entry name" value="MAJOR FACILITATOR SUPERFAMILY MFS_1"/>
    <property type="match status" value="1"/>
</dbReference>
<evidence type="ECO:0000256" key="7">
    <source>
        <dbReference type="SAM" id="Phobius"/>
    </source>
</evidence>
<reference evidence="9 10" key="1">
    <citation type="submission" date="2024-04" db="EMBL/GenBank/DDBJ databases">
        <title>Arthrobacter sp. from Plains bison fecal sample.</title>
        <authorList>
            <person name="Ruzzini A."/>
        </authorList>
    </citation>
    <scope>NUCLEOTIDE SEQUENCE [LARGE SCALE GENOMIC DNA]</scope>
    <source>
        <strain evidence="9 10">EINP1</strain>
    </source>
</reference>
<evidence type="ECO:0000256" key="5">
    <source>
        <dbReference type="ARBA" id="ARBA00022989"/>
    </source>
</evidence>
<organism evidence="9 10">
    <name type="scientific">Arthrobacter citreus</name>
    <dbReference type="NCBI Taxonomy" id="1670"/>
    <lineage>
        <taxon>Bacteria</taxon>
        <taxon>Bacillati</taxon>
        <taxon>Actinomycetota</taxon>
        <taxon>Actinomycetes</taxon>
        <taxon>Micrococcales</taxon>
        <taxon>Micrococcaceae</taxon>
        <taxon>Arthrobacter</taxon>
    </lineage>
</organism>
<feature type="transmembrane region" description="Helical" evidence="7">
    <location>
        <begin position="360"/>
        <end position="380"/>
    </location>
</feature>
<evidence type="ECO:0000256" key="3">
    <source>
        <dbReference type="ARBA" id="ARBA00022475"/>
    </source>
</evidence>
<evidence type="ECO:0000313" key="10">
    <source>
        <dbReference type="Proteomes" id="UP001448858"/>
    </source>
</evidence>
<sequence>MTVLNELRMRPAQSGRREWDAARRPRLLLTLAVMTTLLVGANLATPLYPLLGVRLGLTHFGVTVAFAAYVIVLIAGLLLVGHWSDFIGRRAALVLAGVVSLLGGVLFGTATSMEALIVGRALQGASVALATGASSAALRELLPHRPEWATRFTLMVSAGGVAAGPVIGGLLSLLPAPTLTPFLIHSVVLAGLLVPLCLLKARPAIAVPPLGRALAALRPRRLAVSHQARSQFWMASVTGFLSFAVFGFYLSLAPTYFAGIAGTSARPVVGLLAALALAASAVSQLTGIRGRLVVPAGLALMGTGVALIPAAGALGSVVLLIAASLAAGFGQGMAFRAVFNDVAAKVEAAQHAQIISTVYVITYLGSAIPVLGLGAAGAAWGLPTAVAWFSAAIALSCAILCAYALVRARRSTHA</sequence>
<dbReference type="SUPFAM" id="SSF103473">
    <property type="entry name" value="MFS general substrate transporter"/>
    <property type="match status" value="1"/>
</dbReference>
<protein>
    <submittedName>
        <fullName evidence="9">MFS transporter</fullName>
    </submittedName>
</protein>
<keyword evidence="5 7" id="KW-1133">Transmembrane helix</keyword>
<keyword evidence="2" id="KW-0813">Transport</keyword>
<name>A0ABZ2ZYU7_9MICC</name>
<dbReference type="PANTHER" id="PTHR23517">
    <property type="entry name" value="RESISTANCE PROTEIN MDTM, PUTATIVE-RELATED-RELATED"/>
    <property type="match status" value="1"/>
</dbReference>
<proteinExistence type="predicted"/>
<keyword evidence="6 7" id="KW-0472">Membrane</keyword>
<feature type="domain" description="Major facilitator superfamily (MFS) profile" evidence="8">
    <location>
        <begin position="25"/>
        <end position="409"/>
    </location>
</feature>
<evidence type="ECO:0000256" key="6">
    <source>
        <dbReference type="ARBA" id="ARBA00023136"/>
    </source>
</evidence>
<keyword evidence="10" id="KW-1185">Reference proteome</keyword>
<dbReference type="Pfam" id="PF07690">
    <property type="entry name" value="MFS_1"/>
    <property type="match status" value="1"/>
</dbReference>
<dbReference type="InterPro" id="IPR020846">
    <property type="entry name" value="MFS_dom"/>
</dbReference>
<dbReference type="PROSITE" id="PS50850">
    <property type="entry name" value="MFS"/>
    <property type="match status" value="1"/>
</dbReference>
<evidence type="ECO:0000256" key="1">
    <source>
        <dbReference type="ARBA" id="ARBA00004651"/>
    </source>
</evidence>
<accession>A0ABZ2ZYU7</accession>
<dbReference type="EMBL" id="CP151657">
    <property type="protein sequence ID" value="WZP16353.1"/>
    <property type="molecule type" value="Genomic_DNA"/>
</dbReference>
<feature type="transmembrane region" description="Helical" evidence="7">
    <location>
        <begin position="27"/>
        <end position="48"/>
    </location>
</feature>
<comment type="subcellular location">
    <subcellularLocation>
        <location evidence="1">Cell membrane</location>
        <topology evidence="1">Multi-pass membrane protein</topology>
    </subcellularLocation>
</comment>
<dbReference type="Gene3D" id="1.20.1250.20">
    <property type="entry name" value="MFS general substrate transporter like domains"/>
    <property type="match status" value="1"/>
</dbReference>
<feature type="transmembrane region" description="Helical" evidence="7">
    <location>
        <begin position="92"/>
        <end position="110"/>
    </location>
</feature>
<keyword evidence="3" id="KW-1003">Cell membrane</keyword>
<dbReference type="InterPro" id="IPR050171">
    <property type="entry name" value="MFS_Transporters"/>
</dbReference>
<feature type="transmembrane region" description="Helical" evidence="7">
    <location>
        <begin position="154"/>
        <end position="176"/>
    </location>
</feature>
<feature type="transmembrane region" description="Helical" evidence="7">
    <location>
        <begin position="60"/>
        <end position="80"/>
    </location>
</feature>